<dbReference type="PROSITE" id="PS51285">
    <property type="entry name" value="AGC_KINASE_CTER"/>
    <property type="match status" value="1"/>
</dbReference>
<dbReference type="GO" id="GO:0005524">
    <property type="term" value="F:ATP binding"/>
    <property type="evidence" value="ECO:0007669"/>
    <property type="project" value="UniProtKB-KW"/>
</dbReference>
<keyword evidence="3" id="KW-0597">Phosphoprotein</keyword>
<keyword evidence="5" id="KW-0547">Nucleotide-binding</keyword>
<keyword evidence="4" id="KW-0808">Transferase</keyword>
<dbReference type="OrthoDB" id="5919042at2759"/>
<evidence type="ECO:0000256" key="2">
    <source>
        <dbReference type="ARBA" id="ARBA00022527"/>
    </source>
</evidence>
<evidence type="ECO:0000256" key="1">
    <source>
        <dbReference type="ARBA" id="ARBA00012513"/>
    </source>
</evidence>
<organism evidence="11 12">
    <name type="scientific">Chionoecetes opilio</name>
    <name type="common">Atlantic snow crab</name>
    <name type="synonym">Cancer opilio</name>
    <dbReference type="NCBI Taxonomy" id="41210"/>
    <lineage>
        <taxon>Eukaryota</taxon>
        <taxon>Metazoa</taxon>
        <taxon>Ecdysozoa</taxon>
        <taxon>Arthropoda</taxon>
        <taxon>Crustacea</taxon>
        <taxon>Multicrustacea</taxon>
        <taxon>Malacostraca</taxon>
        <taxon>Eumalacostraca</taxon>
        <taxon>Eucarida</taxon>
        <taxon>Decapoda</taxon>
        <taxon>Pleocyemata</taxon>
        <taxon>Brachyura</taxon>
        <taxon>Eubrachyura</taxon>
        <taxon>Majoidea</taxon>
        <taxon>Majidae</taxon>
        <taxon>Chionoecetes</taxon>
    </lineage>
</organism>
<dbReference type="EMBL" id="JACEEZ010015694">
    <property type="protein sequence ID" value="KAG0718656.1"/>
    <property type="molecule type" value="Genomic_DNA"/>
</dbReference>
<evidence type="ECO:0000256" key="3">
    <source>
        <dbReference type="ARBA" id="ARBA00022553"/>
    </source>
</evidence>
<evidence type="ECO:0000256" key="8">
    <source>
        <dbReference type="ARBA" id="ARBA00047899"/>
    </source>
</evidence>
<comment type="caution">
    <text evidence="11">The sequence shown here is derived from an EMBL/GenBank/DDBJ whole genome shotgun (WGS) entry which is preliminary data.</text>
</comment>
<dbReference type="Proteomes" id="UP000770661">
    <property type="component" value="Unassembled WGS sequence"/>
</dbReference>
<dbReference type="Pfam" id="PF00433">
    <property type="entry name" value="Pkinase_C"/>
    <property type="match status" value="1"/>
</dbReference>
<accession>A0A8J4Y7H2</accession>
<dbReference type="Gene3D" id="3.30.200.20">
    <property type="entry name" value="Phosphorylase Kinase, domain 1"/>
    <property type="match status" value="1"/>
</dbReference>
<evidence type="ECO:0000256" key="5">
    <source>
        <dbReference type="ARBA" id="ARBA00022741"/>
    </source>
</evidence>
<keyword evidence="12" id="KW-1185">Reference proteome</keyword>
<keyword evidence="2" id="KW-0723">Serine/threonine-protein kinase</keyword>
<reference evidence="11" key="1">
    <citation type="submission" date="2020-07" db="EMBL/GenBank/DDBJ databases">
        <title>The High-quality genome of the commercially important snow crab, Chionoecetes opilio.</title>
        <authorList>
            <person name="Jeong J.-H."/>
            <person name="Ryu S."/>
        </authorList>
    </citation>
    <scope>NUCLEOTIDE SEQUENCE</scope>
    <source>
        <strain evidence="11">MADBK_172401_WGS</strain>
        <tissue evidence="11">Digestive gland</tissue>
    </source>
</reference>
<sequence length="136" mass="15790">MFLLTESPPFVPIVNGLDDTSNFEEFENERRMPSVDAFRVPQTFTGKNLPFVGYTYNRQNPEAERTVHRSSTTAINISILDETLREPSQLEVQLKMQRKENHELKLQVRRGLGAVLNLFDMVYRLLNSGYHQGNCW</sequence>
<comment type="catalytic activity">
    <reaction evidence="8">
        <text>L-threonyl-[protein] + ATP = O-phospho-L-threonyl-[protein] + ADP + H(+)</text>
        <dbReference type="Rhea" id="RHEA:46608"/>
        <dbReference type="Rhea" id="RHEA-COMP:11060"/>
        <dbReference type="Rhea" id="RHEA-COMP:11605"/>
        <dbReference type="ChEBI" id="CHEBI:15378"/>
        <dbReference type="ChEBI" id="CHEBI:30013"/>
        <dbReference type="ChEBI" id="CHEBI:30616"/>
        <dbReference type="ChEBI" id="CHEBI:61977"/>
        <dbReference type="ChEBI" id="CHEBI:456216"/>
        <dbReference type="EC" id="2.7.11.1"/>
    </reaction>
</comment>
<feature type="domain" description="AGC-kinase C-terminal" evidence="10">
    <location>
        <begin position="1"/>
        <end position="66"/>
    </location>
</feature>
<dbReference type="PANTHER" id="PTHR22988">
    <property type="entry name" value="MYOTONIC DYSTROPHY S/T KINASE-RELATED"/>
    <property type="match status" value="1"/>
</dbReference>
<evidence type="ECO:0000313" key="11">
    <source>
        <dbReference type="EMBL" id="KAG0718656.1"/>
    </source>
</evidence>
<evidence type="ECO:0000259" key="10">
    <source>
        <dbReference type="PROSITE" id="PS51285"/>
    </source>
</evidence>
<dbReference type="EC" id="2.7.11.1" evidence="1"/>
<dbReference type="GO" id="GO:0004674">
    <property type="term" value="F:protein serine/threonine kinase activity"/>
    <property type="evidence" value="ECO:0007669"/>
    <property type="project" value="UniProtKB-KW"/>
</dbReference>
<proteinExistence type="predicted"/>
<dbReference type="GO" id="GO:0005856">
    <property type="term" value="C:cytoskeleton"/>
    <property type="evidence" value="ECO:0007669"/>
    <property type="project" value="TreeGrafter"/>
</dbReference>
<dbReference type="InterPro" id="IPR000961">
    <property type="entry name" value="AGC-kinase_C"/>
</dbReference>
<dbReference type="AlphaFoldDB" id="A0A8J4Y7H2"/>
<evidence type="ECO:0000256" key="6">
    <source>
        <dbReference type="ARBA" id="ARBA00022777"/>
    </source>
</evidence>
<evidence type="ECO:0000256" key="4">
    <source>
        <dbReference type="ARBA" id="ARBA00022679"/>
    </source>
</evidence>
<dbReference type="InterPro" id="IPR050839">
    <property type="entry name" value="Rho-assoc_Ser/Thr_Kinase"/>
</dbReference>
<comment type="catalytic activity">
    <reaction evidence="9">
        <text>L-seryl-[protein] + ATP = O-phospho-L-seryl-[protein] + ADP + H(+)</text>
        <dbReference type="Rhea" id="RHEA:17989"/>
        <dbReference type="Rhea" id="RHEA-COMP:9863"/>
        <dbReference type="Rhea" id="RHEA-COMP:11604"/>
        <dbReference type="ChEBI" id="CHEBI:15378"/>
        <dbReference type="ChEBI" id="CHEBI:29999"/>
        <dbReference type="ChEBI" id="CHEBI:30616"/>
        <dbReference type="ChEBI" id="CHEBI:83421"/>
        <dbReference type="ChEBI" id="CHEBI:456216"/>
        <dbReference type="EC" id="2.7.11.1"/>
    </reaction>
</comment>
<evidence type="ECO:0000256" key="9">
    <source>
        <dbReference type="ARBA" id="ARBA00048679"/>
    </source>
</evidence>
<keyword evidence="6 11" id="KW-0418">Kinase</keyword>
<dbReference type="GO" id="GO:0031032">
    <property type="term" value="P:actomyosin structure organization"/>
    <property type="evidence" value="ECO:0007669"/>
    <property type="project" value="TreeGrafter"/>
</dbReference>
<dbReference type="PANTHER" id="PTHR22988:SF71">
    <property type="entry name" value="CITRON RHO-INTERACTING KINASE"/>
    <property type="match status" value="1"/>
</dbReference>
<dbReference type="InterPro" id="IPR017892">
    <property type="entry name" value="Pkinase_C"/>
</dbReference>
<gene>
    <name evidence="11" type="primary">let-502</name>
    <name evidence="11" type="ORF">GWK47_052010</name>
</gene>
<keyword evidence="7" id="KW-0067">ATP-binding</keyword>
<evidence type="ECO:0000256" key="7">
    <source>
        <dbReference type="ARBA" id="ARBA00022840"/>
    </source>
</evidence>
<name>A0A8J4Y7H2_CHIOP</name>
<dbReference type="GO" id="GO:0005737">
    <property type="term" value="C:cytoplasm"/>
    <property type="evidence" value="ECO:0007669"/>
    <property type="project" value="TreeGrafter"/>
</dbReference>
<protein>
    <recommendedName>
        <fullName evidence="1">non-specific serine/threonine protein kinase</fullName>
        <ecNumber evidence="1">2.7.11.1</ecNumber>
    </recommendedName>
</protein>
<evidence type="ECO:0000313" key="12">
    <source>
        <dbReference type="Proteomes" id="UP000770661"/>
    </source>
</evidence>